<evidence type="ECO:0000256" key="2">
    <source>
        <dbReference type="ARBA" id="ARBA00022643"/>
    </source>
</evidence>
<dbReference type="PANTHER" id="PTHR43408">
    <property type="entry name" value="FMN REDUCTASE (NADPH)"/>
    <property type="match status" value="1"/>
</dbReference>
<keyword evidence="2" id="KW-0288">FMN</keyword>
<dbReference type="RefSeq" id="WP_345529057.1">
    <property type="nucleotide sequence ID" value="NZ_BAABKN010000027.1"/>
</dbReference>
<dbReference type="PANTHER" id="PTHR43408:SF2">
    <property type="entry name" value="FMN REDUCTASE (NADPH)"/>
    <property type="match status" value="1"/>
</dbReference>
<dbReference type="InterPro" id="IPR029039">
    <property type="entry name" value="Flavoprotein-like_sf"/>
</dbReference>
<dbReference type="Pfam" id="PF03358">
    <property type="entry name" value="FMN_red"/>
    <property type="match status" value="1"/>
</dbReference>
<name>A0ABP8ZDL2_9ACTN</name>
<organism evidence="5 6">
    <name type="scientific">Nocardioides endophyticus</name>
    <dbReference type="NCBI Taxonomy" id="1353775"/>
    <lineage>
        <taxon>Bacteria</taxon>
        <taxon>Bacillati</taxon>
        <taxon>Actinomycetota</taxon>
        <taxon>Actinomycetes</taxon>
        <taxon>Propionibacteriales</taxon>
        <taxon>Nocardioidaceae</taxon>
        <taxon>Nocardioides</taxon>
    </lineage>
</organism>
<evidence type="ECO:0000313" key="5">
    <source>
        <dbReference type="EMBL" id="GAA4752858.1"/>
    </source>
</evidence>
<dbReference type="SUPFAM" id="SSF52218">
    <property type="entry name" value="Flavoproteins"/>
    <property type="match status" value="1"/>
</dbReference>
<keyword evidence="6" id="KW-1185">Reference proteome</keyword>
<protein>
    <submittedName>
        <fullName evidence="5">NAD(P)H-dependent oxidoreductase</fullName>
    </submittedName>
</protein>
<sequence>MSHLSRDERPLVVGIGGTVRSDSSSEAGLRSALAAAESAGARTICLTAHDIALPFYEQRTPRSASAVRLVETLRAADGLIVSSPGYHGAISGLVKNALDYAEDLAADPRPYLDGLPVGCVGVAYGKQAAVAVIDQLRSIAHALRAFPTPYAAAVVAERGAFLDGRCVDPELDAQFARVGVQVATFAAATRVAPGRFEPVA</sequence>
<comment type="caution">
    <text evidence="5">The sequence shown here is derived from an EMBL/GenBank/DDBJ whole genome shotgun (WGS) entry which is preliminary data.</text>
</comment>
<keyword evidence="3" id="KW-0560">Oxidoreductase</keyword>
<gene>
    <name evidence="5" type="ORF">GCM10023350_42710</name>
</gene>
<proteinExistence type="predicted"/>
<dbReference type="Proteomes" id="UP001499882">
    <property type="component" value="Unassembled WGS sequence"/>
</dbReference>
<feature type="domain" description="NADPH-dependent FMN reductase-like" evidence="4">
    <location>
        <begin position="12"/>
        <end position="154"/>
    </location>
</feature>
<reference evidence="6" key="1">
    <citation type="journal article" date="2019" name="Int. J. Syst. Evol. Microbiol.">
        <title>The Global Catalogue of Microorganisms (GCM) 10K type strain sequencing project: providing services to taxonomists for standard genome sequencing and annotation.</title>
        <authorList>
            <consortium name="The Broad Institute Genomics Platform"/>
            <consortium name="The Broad Institute Genome Sequencing Center for Infectious Disease"/>
            <person name="Wu L."/>
            <person name="Ma J."/>
        </authorList>
    </citation>
    <scope>NUCLEOTIDE SEQUENCE [LARGE SCALE GENOMIC DNA]</scope>
    <source>
        <strain evidence="6">JCM 18532</strain>
    </source>
</reference>
<dbReference type="EMBL" id="BAABKN010000027">
    <property type="protein sequence ID" value="GAA4752858.1"/>
    <property type="molecule type" value="Genomic_DNA"/>
</dbReference>
<evidence type="ECO:0000259" key="4">
    <source>
        <dbReference type="Pfam" id="PF03358"/>
    </source>
</evidence>
<dbReference type="InterPro" id="IPR005025">
    <property type="entry name" value="FMN_Rdtase-like_dom"/>
</dbReference>
<dbReference type="Gene3D" id="3.40.50.360">
    <property type="match status" value="1"/>
</dbReference>
<keyword evidence="1" id="KW-0285">Flavoprotein</keyword>
<evidence type="ECO:0000256" key="1">
    <source>
        <dbReference type="ARBA" id="ARBA00022630"/>
    </source>
</evidence>
<evidence type="ECO:0000313" key="6">
    <source>
        <dbReference type="Proteomes" id="UP001499882"/>
    </source>
</evidence>
<evidence type="ECO:0000256" key="3">
    <source>
        <dbReference type="ARBA" id="ARBA00023002"/>
    </source>
</evidence>
<dbReference type="InterPro" id="IPR051814">
    <property type="entry name" value="NAD(P)H-dep_FMN_reductase"/>
</dbReference>
<accession>A0ABP8ZDL2</accession>